<dbReference type="EMBL" id="JAHRIN010019589">
    <property type="protein sequence ID" value="MEQ2198474.1"/>
    <property type="molecule type" value="Genomic_DNA"/>
</dbReference>
<evidence type="ECO:0000313" key="1">
    <source>
        <dbReference type="EMBL" id="MEQ2198474.1"/>
    </source>
</evidence>
<comment type="caution">
    <text evidence="1">The sequence shown here is derived from an EMBL/GenBank/DDBJ whole genome shotgun (WGS) entry which is preliminary data.</text>
</comment>
<evidence type="ECO:0000313" key="2">
    <source>
        <dbReference type="Proteomes" id="UP001434883"/>
    </source>
</evidence>
<name>A0ABV0QRN9_9TELE</name>
<dbReference type="Proteomes" id="UP001434883">
    <property type="component" value="Unassembled WGS sequence"/>
</dbReference>
<organism evidence="1 2">
    <name type="scientific">Xenoophorus captivus</name>
    <dbReference type="NCBI Taxonomy" id="1517983"/>
    <lineage>
        <taxon>Eukaryota</taxon>
        <taxon>Metazoa</taxon>
        <taxon>Chordata</taxon>
        <taxon>Craniata</taxon>
        <taxon>Vertebrata</taxon>
        <taxon>Euteleostomi</taxon>
        <taxon>Actinopterygii</taxon>
        <taxon>Neopterygii</taxon>
        <taxon>Teleostei</taxon>
        <taxon>Neoteleostei</taxon>
        <taxon>Acanthomorphata</taxon>
        <taxon>Ovalentaria</taxon>
        <taxon>Atherinomorphae</taxon>
        <taxon>Cyprinodontiformes</taxon>
        <taxon>Goodeidae</taxon>
        <taxon>Xenoophorus</taxon>
    </lineage>
</organism>
<gene>
    <name evidence="1" type="ORF">XENOCAPTIV_013344</name>
</gene>
<keyword evidence="2" id="KW-1185">Reference proteome</keyword>
<accession>A0ABV0QRN9</accession>
<proteinExistence type="predicted"/>
<protein>
    <submittedName>
        <fullName evidence="1">Uncharacterized protein</fullName>
    </submittedName>
</protein>
<sequence length="103" mass="11243">MSSPSFSFGLQRFVLMCAVKGNLCVCESTGHGLWQGFCSRPNEKCCALLASLVMKLVIEMDEIMAPKAMQNKCASPNISVTGNGNKKEEELLSQSSLFTVYNL</sequence>
<reference evidence="1 2" key="1">
    <citation type="submission" date="2021-06" db="EMBL/GenBank/DDBJ databases">
        <authorList>
            <person name="Palmer J.M."/>
        </authorList>
    </citation>
    <scope>NUCLEOTIDE SEQUENCE [LARGE SCALE GENOMIC DNA]</scope>
    <source>
        <strain evidence="1 2">XC_2019</strain>
        <tissue evidence="1">Muscle</tissue>
    </source>
</reference>